<keyword evidence="1" id="KW-0472">Membrane</keyword>
<dbReference type="OrthoDB" id="1249764at2"/>
<protein>
    <recommendedName>
        <fullName evidence="4">PH domain-containing protein</fullName>
    </recommendedName>
</protein>
<keyword evidence="1" id="KW-1133">Transmembrane helix</keyword>
<sequence length="171" mass="20344">MELNKSEKILWQGVPKQGFKIILQDLIIIPFLLLFICASIFMLYINFIGIFFVIFTVYVIYTRYIRDIIDRKNTKYYITEQHVILCKPKNTVTIPFKEIKKISYTDHPFKFIYGSIIFGEEENIFGDPNEEFSFGYKGGLNLTRDKTVIEYIKDYKEVYQLIQEKIKESKS</sequence>
<dbReference type="Proteomes" id="UP000287527">
    <property type="component" value="Unassembled WGS sequence"/>
</dbReference>
<organism evidence="2 3">
    <name type="scientific">Flavobacterium cerinum</name>
    <dbReference type="NCBI Taxonomy" id="2502784"/>
    <lineage>
        <taxon>Bacteria</taxon>
        <taxon>Pseudomonadati</taxon>
        <taxon>Bacteroidota</taxon>
        <taxon>Flavobacteriia</taxon>
        <taxon>Flavobacteriales</taxon>
        <taxon>Flavobacteriaceae</taxon>
        <taxon>Flavobacterium</taxon>
    </lineage>
</organism>
<keyword evidence="1" id="KW-0812">Transmembrane</keyword>
<evidence type="ECO:0000313" key="2">
    <source>
        <dbReference type="EMBL" id="RWW98862.1"/>
    </source>
</evidence>
<feature type="transmembrane region" description="Helical" evidence="1">
    <location>
        <begin position="21"/>
        <end position="41"/>
    </location>
</feature>
<proteinExistence type="predicted"/>
<dbReference type="RefSeq" id="WP_128390438.1">
    <property type="nucleotide sequence ID" value="NZ_SBII01000009.1"/>
</dbReference>
<reference evidence="2 3" key="1">
    <citation type="submission" date="2019-01" db="EMBL/GenBank/DDBJ databases">
        <title>Flavobacterium sp. nov.,isolated from freshwater.</title>
        <authorList>
            <person name="Zhang R."/>
            <person name="Du Z.-J."/>
        </authorList>
    </citation>
    <scope>NUCLEOTIDE SEQUENCE [LARGE SCALE GENOMIC DNA]</scope>
    <source>
        <strain evidence="2 3">1E403</strain>
    </source>
</reference>
<evidence type="ECO:0000313" key="3">
    <source>
        <dbReference type="Proteomes" id="UP000287527"/>
    </source>
</evidence>
<comment type="caution">
    <text evidence="2">The sequence shown here is derived from an EMBL/GenBank/DDBJ whole genome shotgun (WGS) entry which is preliminary data.</text>
</comment>
<keyword evidence="3" id="KW-1185">Reference proteome</keyword>
<evidence type="ECO:0000256" key="1">
    <source>
        <dbReference type="SAM" id="Phobius"/>
    </source>
</evidence>
<dbReference type="EMBL" id="SBII01000009">
    <property type="protein sequence ID" value="RWW98862.1"/>
    <property type="molecule type" value="Genomic_DNA"/>
</dbReference>
<name>A0A3S3QCD8_9FLAO</name>
<evidence type="ECO:0008006" key="4">
    <source>
        <dbReference type="Google" id="ProtNLM"/>
    </source>
</evidence>
<dbReference type="AlphaFoldDB" id="A0A3S3QCD8"/>
<gene>
    <name evidence="2" type="ORF">EPI11_13125</name>
</gene>
<accession>A0A3S3QCD8</accession>
<feature type="transmembrane region" description="Helical" evidence="1">
    <location>
        <begin position="47"/>
        <end position="65"/>
    </location>
</feature>